<evidence type="ECO:0000313" key="2">
    <source>
        <dbReference type="Proteomes" id="UP001552427"/>
    </source>
</evidence>
<reference evidence="1 2" key="1">
    <citation type="submission" date="2024-06" db="EMBL/GenBank/DDBJ databases">
        <title>The Natural Products Discovery Center: Release of the First 8490 Sequenced Strains for Exploring Actinobacteria Biosynthetic Diversity.</title>
        <authorList>
            <person name="Kalkreuter E."/>
            <person name="Kautsar S.A."/>
            <person name="Yang D."/>
            <person name="Bader C.D."/>
            <person name="Teijaro C.N."/>
            <person name="Fluegel L."/>
            <person name="Davis C.M."/>
            <person name="Simpson J.R."/>
            <person name="Lauterbach L."/>
            <person name="Steele A.D."/>
            <person name="Gui C."/>
            <person name="Meng S."/>
            <person name="Li G."/>
            <person name="Viehrig K."/>
            <person name="Ye F."/>
            <person name="Su P."/>
            <person name="Kiefer A.F."/>
            <person name="Nichols A."/>
            <person name="Cepeda A.J."/>
            <person name="Yan W."/>
            <person name="Fan B."/>
            <person name="Jiang Y."/>
            <person name="Adhikari A."/>
            <person name="Zheng C.-J."/>
            <person name="Schuster L."/>
            <person name="Cowan T.M."/>
            <person name="Smanski M.J."/>
            <person name="Chevrette M.G."/>
            <person name="De Carvalho L.P.S."/>
            <person name="Shen B."/>
        </authorList>
    </citation>
    <scope>NUCLEOTIDE SEQUENCE [LARGE SCALE GENOMIC DNA]</scope>
    <source>
        <strain evidence="1 2">NPDC049574</strain>
    </source>
</reference>
<keyword evidence="2" id="KW-1185">Reference proteome</keyword>
<dbReference type="Proteomes" id="UP001552427">
    <property type="component" value="Unassembled WGS sequence"/>
</dbReference>
<protein>
    <submittedName>
        <fullName evidence="1">Uncharacterized protein</fullName>
    </submittedName>
</protein>
<accession>A0ABV3HJK7</accession>
<evidence type="ECO:0000313" key="1">
    <source>
        <dbReference type="EMBL" id="MEV4292731.1"/>
    </source>
</evidence>
<proteinExistence type="predicted"/>
<gene>
    <name evidence="1" type="ORF">AB0K40_45105</name>
</gene>
<organism evidence="1 2">
    <name type="scientific">Nonomuraea bangladeshensis</name>
    <dbReference type="NCBI Taxonomy" id="404385"/>
    <lineage>
        <taxon>Bacteria</taxon>
        <taxon>Bacillati</taxon>
        <taxon>Actinomycetota</taxon>
        <taxon>Actinomycetes</taxon>
        <taxon>Streptosporangiales</taxon>
        <taxon>Streptosporangiaceae</taxon>
        <taxon>Nonomuraea</taxon>
    </lineage>
</organism>
<comment type="caution">
    <text evidence="1">The sequence shown here is derived from an EMBL/GenBank/DDBJ whole genome shotgun (WGS) entry which is preliminary data.</text>
</comment>
<sequence>MGKKRRRNTRRGGVIGMALLLNELDLATMRASYPSFEFEDYGQYLATCEQILRYMLKAGHRVMIGAFIPAEYSAYCQTEQLPPDSAVSRARYAQAVCEEDDPFPYQGEPIGVIVASLAYRERLRALSIRTMDLLAAFPPEVVLEAKEYAAELLVRLSTHGGPGRHIFTCHVGAGTHDPLKSSPRSSWSRTRCES</sequence>
<dbReference type="EMBL" id="JBFARM010000020">
    <property type="protein sequence ID" value="MEV4292731.1"/>
    <property type="molecule type" value="Genomic_DNA"/>
</dbReference>
<dbReference type="RefSeq" id="WP_364463272.1">
    <property type="nucleotide sequence ID" value="NZ_JBFARM010000020.1"/>
</dbReference>
<name>A0ABV3HJK7_9ACTN</name>